<dbReference type="InterPro" id="IPR003593">
    <property type="entry name" value="AAA+_ATPase"/>
</dbReference>
<evidence type="ECO:0000256" key="9">
    <source>
        <dbReference type="ARBA" id="ARBA00025157"/>
    </source>
</evidence>
<dbReference type="CDD" id="cd03225">
    <property type="entry name" value="ABC_cobalt_CbiO_domain1"/>
    <property type="match status" value="1"/>
</dbReference>
<protein>
    <recommendedName>
        <fullName evidence="10">ABC transporter ATP-binding protein</fullName>
    </recommendedName>
</protein>
<evidence type="ECO:0000256" key="2">
    <source>
        <dbReference type="ARBA" id="ARBA00005417"/>
    </source>
</evidence>
<comment type="function">
    <text evidence="10">Part of an ABC transporter complex. Responsible for energy coupling to the transport system.</text>
</comment>
<evidence type="ECO:0000256" key="7">
    <source>
        <dbReference type="ARBA" id="ARBA00022967"/>
    </source>
</evidence>
<dbReference type="EMBL" id="JBHUDJ010000002">
    <property type="protein sequence ID" value="MFD1586559.1"/>
    <property type="molecule type" value="Genomic_DNA"/>
</dbReference>
<dbReference type="Proteomes" id="UP001597119">
    <property type="component" value="Unassembled WGS sequence"/>
</dbReference>
<keyword evidence="3 10" id="KW-0813">Transport</keyword>
<organism evidence="12 13">
    <name type="scientific">Halorientalis brevis</name>
    <dbReference type="NCBI Taxonomy" id="1126241"/>
    <lineage>
        <taxon>Archaea</taxon>
        <taxon>Methanobacteriati</taxon>
        <taxon>Methanobacteriota</taxon>
        <taxon>Stenosarchaea group</taxon>
        <taxon>Halobacteria</taxon>
        <taxon>Halobacteriales</taxon>
        <taxon>Haloarculaceae</taxon>
        <taxon>Halorientalis</taxon>
    </lineage>
</organism>
<evidence type="ECO:0000256" key="8">
    <source>
        <dbReference type="ARBA" id="ARBA00023136"/>
    </source>
</evidence>
<dbReference type="InterPro" id="IPR003439">
    <property type="entry name" value="ABC_transporter-like_ATP-bd"/>
</dbReference>
<name>A0ABD6C9N0_9EURY</name>
<evidence type="ECO:0000256" key="6">
    <source>
        <dbReference type="ARBA" id="ARBA00022840"/>
    </source>
</evidence>
<keyword evidence="8 10" id="KW-0472">Membrane</keyword>
<dbReference type="Gene3D" id="3.40.50.300">
    <property type="entry name" value="P-loop containing nucleotide triphosphate hydrolases"/>
    <property type="match status" value="1"/>
</dbReference>
<keyword evidence="5 10" id="KW-0547">Nucleotide-binding</keyword>
<dbReference type="GO" id="GO:0005886">
    <property type="term" value="C:plasma membrane"/>
    <property type="evidence" value="ECO:0007669"/>
    <property type="project" value="UniProtKB-SubCell"/>
</dbReference>
<comment type="similarity">
    <text evidence="2 10">Belongs to the ABC transporter superfamily.</text>
</comment>
<comment type="subcellular location">
    <subcellularLocation>
        <location evidence="1 10">Cell membrane</location>
        <topology evidence="1 10">Peripheral membrane protein</topology>
    </subcellularLocation>
</comment>
<dbReference type="PROSITE" id="PS50893">
    <property type="entry name" value="ABC_TRANSPORTER_2"/>
    <property type="match status" value="1"/>
</dbReference>
<dbReference type="InterPro" id="IPR005876">
    <property type="entry name" value="Co_trans_ATP-bd"/>
</dbReference>
<evidence type="ECO:0000256" key="10">
    <source>
        <dbReference type="RuleBase" id="RU364103"/>
    </source>
</evidence>
<dbReference type="Pfam" id="PF00005">
    <property type="entry name" value="ABC_tran"/>
    <property type="match status" value="1"/>
</dbReference>
<accession>A0ABD6C9N0</accession>
<dbReference type="InterPro" id="IPR027417">
    <property type="entry name" value="P-loop_NTPase"/>
</dbReference>
<keyword evidence="13" id="KW-1185">Reference proteome</keyword>
<keyword evidence="6 10" id="KW-0067">ATP-binding</keyword>
<dbReference type="PROSITE" id="PS00211">
    <property type="entry name" value="ABC_TRANSPORTER_1"/>
    <property type="match status" value="1"/>
</dbReference>
<evidence type="ECO:0000259" key="11">
    <source>
        <dbReference type="PROSITE" id="PS50893"/>
    </source>
</evidence>
<evidence type="ECO:0000313" key="13">
    <source>
        <dbReference type="Proteomes" id="UP001597119"/>
    </source>
</evidence>
<dbReference type="RefSeq" id="WP_247379462.1">
    <property type="nucleotide sequence ID" value="NZ_JALLGV010000007.1"/>
</dbReference>
<comment type="function">
    <text evidence="9">Probably part of an ABC transporter complex. Responsible for energy coupling to the transport system.</text>
</comment>
<dbReference type="NCBIfam" id="TIGR01166">
    <property type="entry name" value="cbiO"/>
    <property type="match status" value="1"/>
</dbReference>
<dbReference type="SUPFAM" id="SSF52540">
    <property type="entry name" value="P-loop containing nucleoside triphosphate hydrolases"/>
    <property type="match status" value="1"/>
</dbReference>
<evidence type="ECO:0000256" key="5">
    <source>
        <dbReference type="ARBA" id="ARBA00022741"/>
    </source>
</evidence>
<feature type="domain" description="ABC transporter" evidence="11">
    <location>
        <begin position="2"/>
        <end position="233"/>
    </location>
</feature>
<dbReference type="AlphaFoldDB" id="A0ABD6C9N0"/>
<proteinExistence type="inferred from homology"/>
<dbReference type="InterPro" id="IPR015856">
    <property type="entry name" value="ABC_transpr_CbiO/EcfA_su"/>
</dbReference>
<evidence type="ECO:0000313" key="12">
    <source>
        <dbReference type="EMBL" id="MFD1586559.1"/>
    </source>
</evidence>
<sequence length="244" mass="26392">MIETEELRFRHGDERVLDGVNFTAKAGEVTVIFGRNGAGKSTLLRHFNGLLEPDSGTVFVGGDPVAYDDDSLTDLRRRVGLVFQNPDDQLVAPTVEQDVAFGPRNAGVDEPERIDRVLSEFDLDSQTERLCNTLSGGEKKRVSLAGVLAMEPEYVLLDEPTAGLDGTGCRAIGQFVESLTDAGITPIIATHDVGFGLTVADTVTVLDGGVIDYRGDTLPRSLADRYGLRQYVFESWTAPDGDLS</sequence>
<gene>
    <name evidence="12" type="ORF">ACFR9U_06165</name>
</gene>
<evidence type="ECO:0000256" key="1">
    <source>
        <dbReference type="ARBA" id="ARBA00004202"/>
    </source>
</evidence>
<evidence type="ECO:0000256" key="3">
    <source>
        <dbReference type="ARBA" id="ARBA00022448"/>
    </source>
</evidence>
<dbReference type="PANTHER" id="PTHR43553:SF24">
    <property type="entry name" value="ENERGY-COUPLING FACTOR TRANSPORTER ATP-BINDING PROTEIN ECFA1"/>
    <property type="match status" value="1"/>
</dbReference>
<keyword evidence="4 10" id="KW-1003">Cell membrane</keyword>
<dbReference type="SMART" id="SM00382">
    <property type="entry name" value="AAA"/>
    <property type="match status" value="1"/>
</dbReference>
<dbReference type="InterPro" id="IPR017871">
    <property type="entry name" value="ABC_transporter-like_CS"/>
</dbReference>
<dbReference type="PANTHER" id="PTHR43553">
    <property type="entry name" value="HEAVY METAL TRANSPORTER"/>
    <property type="match status" value="1"/>
</dbReference>
<keyword evidence="7" id="KW-1278">Translocase</keyword>
<comment type="caution">
    <text evidence="12">The sequence shown here is derived from an EMBL/GenBank/DDBJ whole genome shotgun (WGS) entry which is preliminary data.</text>
</comment>
<dbReference type="GO" id="GO:0005524">
    <property type="term" value="F:ATP binding"/>
    <property type="evidence" value="ECO:0007669"/>
    <property type="project" value="UniProtKB-UniRule"/>
</dbReference>
<reference evidence="12 13" key="1">
    <citation type="journal article" date="2019" name="Int. J. Syst. Evol. Microbiol.">
        <title>The Global Catalogue of Microorganisms (GCM) 10K type strain sequencing project: providing services to taxonomists for standard genome sequencing and annotation.</title>
        <authorList>
            <consortium name="The Broad Institute Genomics Platform"/>
            <consortium name="The Broad Institute Genome Sequencing Center for Infectious Disease"/>
            <person name="Wu L."/>
            <person name="Ma J."/>
        </authorList>
    </citation>
    <scope>NUCLEOTIDE SEQUENCE [LARGE SCALE GENOMIC DNA]</scope>
    <source>
        <strain evidence="12 13">CGMCC 1.12125</strain>
    </source>
</reference>
<dbReference type="InterPro" id="IPR050095">
    <property type="entry name" value="ECF_ABC_transporter_ATP-bd"/>
</dbReference>
<evidence type="ECO:0000256" key="4">
    <source>
        <dbReference type="ARBA" id="ARBA00022475"/>
    </source>
</evidence>